<sequence length="156" mass="15817">MTSADPSGAPQPSAPVPDPRDDPAWGLVRSAAAATVPTPPGLVSRVLRSVRGVRGRLHGEPVVVEQEGGRLHVGERALVLLTRTLATELGAAIGGVHVSAVALEPEGLEVLATVRFGVHADDAGAALRSRLAAALADQLGTTAPPVSVHVVDVHPG</sequence>
<name>A0A263CY51_9PSEU</name>
<organism evidence="2 3">
    <name type="scientific">Amycolatopsis antarctica</name>
    <dbReference type="NCBI Taxonomy" id="1854586"/>
    <lineage>
        <taxon>Bacteria</taxon>
        <taxon>Bacillati</taxon>
        <taxon>Actinomycetota</taxon>
        <taxon>Actinomycetes</taxon>
        <taxon>Pseudonocardiales</taxon>
        <taxon>Pseudonocardiaceae</taxon>
        <taxon>Amycolatopsis</taxon>
    </lineage>
</organism>
<reference evidence="2 3" key="1">
    <citation type="submission" date="2017-07" db="EMBL/GenBank/DDBJ databases">
        <title>Amycolatopsis antarcticus sp. nov., isolated from the surface of an Antarcticus brown macroalga.</title>
        <authorList>
            <person name="Wang J."/>
            <person name="Leiva S."/>
            <person name="Huang J."/>
            <person name="Huang Y."/>
        </authorList>
    </citation>
    <scope>NUCLEOTIDE SEQUENCE [LARGE SCALE GENOMIC DNA]</scope>
    <source>
        <strain evidence="2 3">AU-G6</strain>
    </source>
</reference>
<feature type="region of interest" description="Disordered" evidence="1">
    <location>
        <begin position="1"/>
        <end position="24"/>
    </location>
</feature>
<comment type="caution">
    <text evidence="2">The sequence shown here is derived from an EMBL/GenBank/DDBJ whole genome shotgun (WGS) entry which is preliminary data.</text>
</comment>
<dbReference type="Proteomes" id="UP000242444">
    <property type="component" value="Unassembled WGS sequence"/>
</dbReference>
<evidence type="ECO:0000313" key="2">
    <source>
        <dbReference type="EMBL" id="OZM71072.1"/>
    </source>
</evidence>
<dbReference type="RefSeq" id="WP_094864692.1">
    <property type="nucleotide sequence ID" value="NZ_NKYE01000015.1"/>
</dbReference>
<gene>
    <name evidence="2" type="ORF">CFN78_21600</name>
</gene>
<accession>A0A263CY51</accession>
<protein>
    <recommendedName>
        <fullName evidence="4">Asp23/Gls24 family envelope stress response protein</fullName>
    </recommendedName>
</protein>
<dbReference type="AlphaFoldDB" id="A0A263CY51"/>
<dbReference type="EMBL" id="NKYE01000015">
    <property type="protein sequence ID" value="OZM71072.1"/>
    <property type="molecule type" value="Genomic_DNA"/>
</dbReference>
<evidence type="ECO:0000256" key="1">
    <source>
        <dbReference type="SAM" id="MobiDB-lite"/>
    </source>
</evidence>
<proteinExistence type="predicted"/>
<evidence type="ECO:0000313" key="3">
    <source>
        <dbReference type="Proteomes" id="UP000242444"/>
    </source>
</evidence>
<evidence type="ECO:0008006" key="4">
    <source>
        <dbReference type="Google" id="ProtNLM"/>
    </source>
</evidence>
<dbReference type="InParanoid" id="A0A263CY51"/>
<keyword evidence="3" id="KW-1185">Reference proteome</keyword>
<dbReference type="OrthoDB" id="3628932at2"/>